<dbReference type="AlphaFoldDB" id="A0A6I4INQ7"/>
<keyword evidence="6" id="KW-0472">Membrane</keyword>
<dbReference type="PANTHER" id="PTHR30489">
    <property type="entry name" value="LIPOPROTEIN-RELEASING SYSTEM TRANSMEMBRANE PROTEIN LOLE"/>
    <property type="match status" value="1"/>
</dbReference>
<keyword evidence="5" id="KW-1133">Transmembrane helix</keyword>
<evidence type="ECO:0000256" key="5">
    <source>
        <dbReference type="ARBA" id="ARBA00022989"/>
    </source>
</evidence>
<feature type="domain" description="ABC3 transporter permease C-terminal" evidence="7">
    <location>
        <begin position="280"/>
        <end position="401"/>
    </location>
</feature>
<comment type="similarity">
    <text evidence="2">Belongs to the ABC-4 integral membrane protein family. LolC/E subfamily.</text>
</comment>
<evidence type="ECO:0000256" key="3">
    <source>
        <dbReference type="ARBA" id="ARBA00022475"/>
    </source>
</evidence>
<gene>
    <name evidence="9" type="ORF">GO620_012645</name>
</gene>
<evidence type="ECO:0000256" key="4">
    <source>
        <dbReference type="ARBA" id="ARBA00022692"/>
    </source>
</evidence>
<dbReference type="InterPro" id="IPR003838">
    <property type="entry name" value="ABC3_permease_C"/>
</dbReference>
<accession>A0A6I4INQ7</accession>
<keyword evidence="3" id="KW-1003">Cell membrane</keyword>
<dbReference type="PANTHER" id="PTHR30489:SF0">
    <property type="entry name" value="LIPOPROTEIN-RELEASING SYSTEM TRANSMEMBRANE PROTEIN LOLE"/>
    <property type="match status" value="1"/>
</dbReference>
<proteinExistence type="inferred from homology"/>
<evidence type="ECO:0000259" key="7">
    <source>
        <dbReference type="Pfam" id="PF02687"/>
    </source>
</evidence>
<comment type="subcellular location">
    <subcellularLocation>
        <location evidence="1">Cell membrane</location>
        <topology evidence="1">Multi-pass membrane protein</topology>
    </subcellularLocation>
</comment>
<name>A0A6I4INQ7_9SPHI</name>
<evidence type="ECO:0000313" key="9">
    <source>
        <dbReference type="EMBL" id="QQL49022.1"/>
    </source>
</evidence>
<evidence type="ECO:0000256" key="6">
    <source>
        <dbReference type="ARBA" id="ARBA00023136"/>
    </source>
</evidence>
<organism evidence="9 10">
    <name type="scientific">Mucilaginibacter ginkgonis</name>
    <dbReference type="NCBI Taxonomy" id="2682091"/>
    <lineage>
        <taxon>Bacteria</taxon>
        <taxon>Pseudomonadati</taxon>
        <taxon>Bacteroidota</taxon>
        <taxon>Sphingobacteriia</taxon>
        <taxon>Sphingobacteriales</taxon>
        <taxon>Sphingobacteriaceae</taxon>
        <taxon>Mucilaginibacter</taxon>
    </lineage>
</organism>
<keyword evidence="4" id="KW-0812">Transmembrane</keyword>
<feature type="domain" description="MacB-like periplasmic core" evidence="8">
    <location>
        <begin position="25"/>
        <end position="248"/>
    </location>
</feature>
<dbReference type="InterPro" id="IPR051447">
    <property type="entry name" value="Lipoprotein-release_system"/>
</dbReference>
<dbReference type="EMBL" id="CP066775">
    <property type="protein sequence ID" value="QQL49022.1"/>
    <property type="molecule type" value="Genomic_DNA"/>
</dbReference>
<evidence type="ECO:0000259" key="8">
    <source>
        <dbReference type="Pfam" id="PF12704"/>
    </source>
</evidence>
<evidence type="ECO:0000256" key="1">
    <source>
        <dbReference type="ARBA" id="ARBA00004651"/>
    </source>
</evidence>
<dbReference type="GO" id="GO:0098797">
    <property type="term" value="C:plasma membrane protein complex"/>
    <property type="evidence" value="ECO:0007669"/>
    <property type="project" value="TreeGrafter"/>
</dbReference>
<protein>
    <submittedName>
        <fullName evidence="9">ABC transporter permease</fullName>
    </submittedName>
</protein>
<reference evidence="9 10" key="1">
    <citation type="submission" date="2020-12" db="EMBL/GenBank/DDBJ databases">
        <title>HMF7856_wgs.fasta genome submission.</title>
        <authorList>
            <person name="Kang H."/>
            <person name="Kim H."/>
            <person name="Joh K."/>
        </authorList>
    </citation>
    <scope>NUCLEOTIDE SEQUENCE [LARGE SCALE GENOMIC DNA]</scope>
    <source>
        <strain evidence="9 10">HMF7856</strain>
    </source>
</reference>
<dbReference type="Proteomes" id="UP000429232">
    <property type="component" value="Chromosome"/>
</dbReference>
<dbReference type="Pfam" id="PF12704">
    <property type="entry name" value="MacB_PCD"/>
    <property type="match status" value="1"/>
</dbReference>
<dbReference type="KEGG" id="mgik:GO620_012645"/>
<sequence>MNTSIYIAKRYLFSVKKMHAINIISGISMLGVFIGSAALVIILSVFNGLEGVILSLYNNFTPQLVIEPVKGKTFADNIAPFNKIKSDPAIFSYVEVLQERALLRYRNHQVIATMKGVGDGFLKNPRLDSIVLNGSFDLMSKNKEPLAVVGATVQGSLGINVNDPFSALQVYAPSRKAPLNSINPADEFVVRNITPIGIFSVQQDFDDMVIVPLSFMRDLLADSIEVSSVELNYKKGTNINKVQAEIQQQLGDGTYTVKNRYEQNTLLYKILHSEKWAVFIILSFVLVIAIFNIIGSLTMLVIDKKKDIAILSSLGAGKQLIKGIFFFEGMFISLVGCAGGIIAGLIFGLLQQHYGFIKMGGGLTVINAYPVAFKWTDFVLVLFTVTGIAVIASAISARLSVKGLDDFKQNL</sequence>
<dbReference type="RefSeq" id="WP_157525717.1">
    <property type="nucleotide sequence ID" value="NZ_CP066775.1"/>
</dbReference>
<evidence type="ECO:0000313" key="10">
    <source>
        <dbReference type="Proteomes" id="UP000429232"/>
    </source>
</evidence>
<evidence type="ECO:0000256" key="2">
    <source>
        <dbReference type="ARBA" id="ARBA00005236"/>
    </source>
</evidence>
<dbReference type="Pfam" id="PF02687">
    <property type="entry name" value="FtsX"/>
    <property type="match status" value="1"/>
</dbReference>
<dbReference type="GO" id="GO:0044874">
    <property type="term" value="P:lipoprotein localization to outer membrane"/>
    <property type="evidence" value="ECO:0007669"/>
    <property type="project" value="TreeGrafter"/>
</dbReference>
<keyword evidence="10" id="KW-1185">Reference proteome</keyword>
<dbReference type="InterPro" id="IPR025857">
    <property type="entry name" value="MacB_PCD"/>
</dbReference>